<gene>
    <name evidence="1" type="ORF">GCM10009809_40750</name>
</gene>
<reference evidence="1 2" key="1">
    <citation type="journal article" date="2019" name="Int. J. Syst. Evol. Microbiol.">
        <title>The Global Catalogue of Microorganisms (GCM) 10K type strain sequencing project: providing services to taxonomists for standard genome sequencing and annotation.</title>
        <authorList>
            <consortium name="The Broad Institute Genomics Platform"/>
            <consortium name="The Broad Institute Genome Sequencing Center for Infectious Disease"/>
            <person name="Wu L."/>
            <person name="Ma J."/>
        </authorList>
    </citation>
    <scope>NUCLEOTIDE SEQUENCE [LARGE SCALE GENOMIC DNA]</scope>
    <source>
        <strain evidence="1 2">JCM 15589</strain>
    </source>
</reference>
<evidence type="ECO:0000313" key="2">
    <source>
        <dbReference type="Proteomes" id="UP001501138"/>
    </source>
</evidence>
<keyword evidence="2" id="KW-1185">Reference proteome</keyword>
<dbReference type="RefSeq" id="WP_344250749.1">
    <property type="nucleotide sequence ID" value="NZ_BAAAPM010000010.1"/>
</dbReference>
<keyword evidence="1" id="KW-0238">DNA-binding</keyword>
<name>A0ABN2JW72_9MICO</name>
<organism evidence="1 2">
    <name type="scientific">Isoptericola hypogeus</name>
    <dbReference type="NCBI Taxonomy" id="300179"/>
    <lineage>
        <taxon>Bacteria</taxon>
        <taxon>Bacillati</taxon>
        <taxon>Actinomycetota</taxon>
        <taxon>Actinomycetes</taxon>
        <taxon>Micrococcales</taxon>
        <taxon>Promicromonosporaceae</taxon>
        <taxon>Isoptericola</taxon>
    </lineage>
</organism>
<protein>
    <submittedName>
        <fullName evidence="1">Winged helix DNA-binding domain-containing protein</fullName>
    </submittedName>
</protein>
<proteinExistence type="predicted"/>
<evidence type="ECO:0000313" key="1">
    <source>
        <dbReference type="EMBL" id="GAA1741056.1"/>
    </source>
</evidence>
<dbReference type="Proteomes" id="UP001501138">
    <property type="component" value="Unassembled WGS sequence"/>
</dbReference>
<dbReference type="InterPro" id="IPR009351">
    <property type="entry name" value="AlkZ-like"/>
</dbReference>
<dbReference type="EMBL" id="BAAAPM010000010">
    <property type="protein sequence ID" value="GAA1741056.1"/>
    <property type="molecule type" value="Genomic_DNA"/>
</dbReference>
<sequence length="393" mass="42082">MPTTLTADELTRTTLSRQGLLARSDDDVATVVGRVGGLQAQHADMPYVALWSRRAGQTIADLEDALTGKSVVKATVMRSTLHVVAADEWPVLDAVSAEQRLAAWRASARRAGVDLVGLNAEVRAFCARPRSLDEVEEFAAAQYPGVDAAAAIPGGVSRAWWRLASAGGGLVHVPPSGLWGSHVAPQYLDGAVWLADRLALPLQVPAPDEARSRAVARYLAAFGPASVEDVARGLGVRGARAMQTALAGLDLRAYVGPDGRDLVDLAGAETVPGDTPAPVRFLSRWDHLLIAFAVRDRLVAAEHAPAVYRRNGDVLPTFCVDGRVAGTWALDRDAQRASIRLAPFDDELAHRHGETIEREAEALLDYVAAELDERVVIWSQDVPDARGSGRGRR</sequence>
<dbReference type="PANTHER" id="PTHR38479:SF2">
    <property type="entry name" value="WINGED HELIX DNA-BINDING DOMAIN-CONTAINING PROTEIN"/>
    <property type="match status" value="1"/>
</dbReference>
<dbReference type="PANTHER" id="PTHR38479">
    <property type="entry name" value="LMO0824 PROTEIN"/>
    <property type="match status" value="1"/>
</dbReference>
<dbReference type="GO" id="GO:0003677">
    <property type="term" value="F:DNA binding"/>
    <property type="evidence" value="ECO:0007669"/>
    <property type="project" value="UniProtKB-KW"/>
</dbReference>
<comment type="caution">
    <text evidence="1">The sequence shown here is derived from an EMBL/GenBank/DDBJ whole genome shotgun (WGS) entry which is preliminary data.</text>
</comment>
<accession>A0ABN2JW72</accession>
<dbReference type="Pfam" id="PF06224">
    <property type="entry name" value="AlkZ-like"/>
    <property type="match status" value="1"/>
</dbReference>